<dbReference type="InterPro" id="IPR000330">
    <property type="entry name" value="SNF2_N"/>
</dbReference>
<feature type="compositionally biased region" description="Basic and acidic residues" evidence="8">
    <location>
        <begin position="18"/>
        <end position="35"/>
    </location>
</feature>
<dbReference type="GO" id="GO:0006281">
    <property type="term" value="P:DNA repair"/>
    <property type="evidence" value="ECO:0007669"/>
    <property type="project" value="TreeGrafter"/>
</dbReference>
<dbReference type="PROSITE" id="PS50089">
    <property type="entry name" value="ZF_RING_2"/>
    <property type="match status" value="1"/>
</dbReference>
<dbReference type="GO" id="GO:0016787">
    <property type="term" value="F:hydrolase activity"/>
    <property type="evidence" value="ECO:0007669"/>
    <property type="project" value="UniProtKB-KW"/>
</dbReference>
<dbReference type="Pfam" id="PF00176">
    <property type="entry name" value="SNF2-rel_dom"/>
    <property type="match status" value="1"/>
</dbReference>
<dbReference type="GeneID" id="89980807"/>
<gene>
    <name evidence="12" type="ORF">LTR84_012665</name>
</gene>
<dbReference type="InterPro" id="IPR014001">
    <property type="entry name" value="Helicase_ATP-bd"/>
</dbReference>
<dbReference type="CDD" id="cd18008">
    <property type="entry name" value="DEXDc_SHPRH-like"/>
    <property type="match status" value="1"/>
</dbReference>
<dbReference type="SMART" id="SM00487">
    <property type="entry name" value="DEXDc"/>
    <property type="match status" value="1"/>
</dbReference>
<accession>A0AAV9NIE1</accession>
<dbReference type="InterPro" id="IPR027417">
    <property type="entry name" value="P-loop_NTPase"/>
</dbReference>
<dbReference type="AlphaFoldDB" id="A0AAV9NIE1"/>
<dbReference type="InterPro" id="IPR038718">
    <property type="entry name" value="SNF2-like_sf"/>
</dbReference>
<dbReference type="InterPro" id="IPR001650">
    <property type="entry name" value="Helicase_C-like"/>
</dbReference>
<dbReference type="PROSITE" id="PS51192">
    <property type="entry name" value="HELICASE_ATP_BIND_1"/>
    <property type="match status" value="1"/>
</dbReference>
<evidence type="ECO:0000259" key="9">
    <source>
        <dbReference type="PROSITE" id="PS50089"/>
    </source>
</evidence>
<keyword evidence="1" id="KW-0479">Metal-binding</keyword>
<evidence type="ECO:0000313" key="12">
    <source>
        <dbReference type="EMBL" id="KAK5056112.1"/>
    </source>
</evidence>
<feature type="domain" description="Helicase ATP-binding" evidence="10">
    <location>
        <begin position="370"/>
        <end position="555"/>
    </location>
</feature>
<dbReference type="EMBL" id="JAVRRD010000008">
    <property type="protein sequence ID" value="KAK5056112.1"/>
    <property type="molecule type" value="Genomic_DNA"/>
</dbReference>
<dbReference type="PANTHER" id="PTHR45626">
    <property type="entry name" value="TRANSCRIPTION TERMINATION FACTOR 2-RELATED"/>
    <property type="match status" value="1"/>
</dbReference>
<evidence type="ECO:0000256" key="1">
    <source>
        <dbReference type="ARBA" id="ARBA00022723"/>
    </source>
</evidence>
<keyword evidence="3 7" id="KW-0863">Zinc-finger</keyword>
<dbReference type="InterPro" id="IPR049730">
    <property type="entry name" value="SNF2/RAD54-like_C"/>
</dbReference>
<dbReference type="SMART" id="SM00490">
    <property type="entry name" value="HELICc"/>
    <property type="match status" value="1"/>
</dbReference>
<keyword evidence="4" id="KW-0378">Hydrolase</keyword>
<dbReference type="InterPro" id="IPR017907">
    <property type="entry name" value="Znf_RING_CS"/>
</dbReference>
<comment type="caution">
    <text evidence="12">The sequence shown here is derived from an EMBL/GenBank/DDBJ whole genome shotgun (WGS) entry which is preliminary data.</text>
</comment>
<dbReference type="SUPFAM" id="SSF52540">
    <property type="entry name" value="P-loop containing nucleoside triphosphate hydrolases"/>
    <property type="match status" value="2"/>
</dbReference>
<dbReference type="InterPro" id="IPR050628">
    <property type="entry name" value="SNF2_RAD54_helicase_TF"/>
</dbReference>
<keyword evidence="13" id="KW-1185">Reference proteome</keyword>
<sequence>MESSLSAQVSKRPYMEVQCHDHDRLSNERLPKKPCENLPSNVPAPWEQRRSATLSSIGSAAHSSTVAVPESSTRSSNTLGEAECCFGMICEVGIRFDDEPGLPILDISTTRPTADEDRVFLLRLSFEESWCELLAQSGPKLATLNTKTFNQLKALQETVPLSWEGLISIHALTDAFEGSNPKKVTKISLNIYGRPDAGDRLALELSRRGLFLQDPYSIRENCSYVNPQYLELPAHEFDPELGPGDLAEDLQGQDGGALSQVQVSHGQASTSTDLTADLEFDHILDQFAQQKDLQQATANSLVNTVLLELVFLTMVKAEFADNHRYQREGLDFVLKRESLGLLTSRRLWEQQLNESTQEIYYQHLITGAKCNTPQDPLGGILADEMGLGKSLMMISAIVGSLSQAYNFAFAMTTKPGVNVEAVSAARSTLIVVPSALLMDNWIEEITKHTVAGTLSIYKYHGQSRNIALPNLLNHDVLLTTYATVAADFRRKRSRMFKILWYRIVLDEAHMIRNAATHQHRAVSDLRGYIRWCLTGTPIQNSLDDLGSLVSFIKVPVLGDAAQFRRHITQQTYLTKHVQKPDFGNLRLLLGAICLRRNRGILPLPPLQDCYREVRFSQHERLAYQQLGHRIREAIDLAVSGHKAKEAHQTVLEALLRMRIFCNNGDFFKEDGVHDLTEADEIGSLLEQKGEAICHYCSCDIVSFTRSGGNASGIVTACYHAVCGECLDRFLRDCGDREACPICHSLHQSFDQVLSLDPGQRTAGAQSFPSKLIALCEEVDFCRKEGKSIIFSFWKKSLDIVDAMLEDRGISHLRVDGSVPFSQRKSILRKFQSSDVHTVLLMTLGVGAVGLNNLSVANYIHILEPQWNPSVESQAIGRVVRLGQTKPVTVFRYIVKDTVEKNVQNGQLRKIQLAKNGFGLGKSMNVKKSAQMLTEMICASTPSD</sequence>
<organism evidence="12 13">
    <name type="scientific">Exophiala bonariae</name>
    <dbReference type="NCBI Taxonomy" id="1690606"/>
    <lineage>
        <taxon>Eukaryota</taxon>
        <taxon>Fungi</taxon>
        <taxon>Dikarya</taxon>
        <taxon>Ascomycota</taxon>
        <taxon>Pezizomycotina</taxon>
        <taxon>Eurotiomycetes</taxon>
        <taxon>Chaetothyriomycetidae</taxon>
        <taxon>Chaetothyriales</taxon>
        <taxon>Herpotrichiellaceae</taxon>
        <taxon>Exophiala</taxon>
    </lineage>
</organism>
<name>A0AAV9NIE1_9EURO</name>
<dbReference type="InterPro" id="IPR001841">
    <property type="entry name" value="Znf_RING"/>
</dbReference>
<evidence type="ECO:0000256" key="7">
    <source>
        <dbReference type="PROSITE-ProRule" id="PRU00175"/>
    </source>
</evidence>
<protein>
    <submittedName>
        <fullName evidence="12">Uncharacterized protein</fullName>
    </submittedName>
</protein>
<dbReference type="PROSITE" id="PS00518">
    <property type="entry name" value="ZF_RING_1"/>
    <property type="match status" value="1"/>
</dbReference>
<evidence type="ECO:0000259" key="10">
    <source>
        <dbReference type="PROSITE" id="PS51192"/>
    </source>
</evidence>
<dbReference type="Pfam" id="PF00271">
    <property type="entry name" value="Helicase_C"/>
    <property type="match status" value="1"/>
</dbReference>
<evidence type="ECO:0000256" key="4">
    <source>
        <dbReference type="ARBA" id="ARBA00022801"/>
    </source>
</evidence>
<evidence type="ECO:0000256" key="8">
    <source>
        <dbReference type="SAM" id="MobiDB-lite"/>
    </source>
</evidence>
<feature type="region of interest" description="Disordered" evidence="8">
    <location>
        <begin position="1"/>
        <end position="49"/>
    </location>
</feature>
<dbReference type="Gene3D" id="3.40.50.300">
    <property type="entry name" value="P-loop containing nucleotide triphosphate hydrolases"/>
    <property type="match status" value="1"/>
</dbReference>
<evidence type="ECO:0000259" key="11">
    <source>
        <dbReference type="PROSITE" id="PS51194"/>
    </source>
</evidence>
<proteinExistence type="predicted"/>
<dbReference type="PROSITE" id="PS51194">
    <property type="entry name" value="HELICASE_CTER"/>
    <property type="match status" value="1"/>
</dbReference>
<dbReference type="Proteomes" id="UP001358417">
    <property type="component" value="Unassembled WGS sequence"/>
</dbReference>
<dbReference type="GO" id="GO:0005524">
    <property type="term" value="F:ATP binding"/>
    <property type="evidence" value="ECO:0007669"/>
    <property type="project" value="UniProtKB-KW"/>
</dbReference>
<evidence type="ECO:0000256" key="6">
    <source>
        <dbReference type="ARBA" id="ARBA00022840"/>
    </source>
</evidence>
<evidence type="ECO:0000256" key="3">
    <source>
        <dbReference type="ARBA" id="ARBA00022771"/>
    </source>
</evidence>
<keyword evidence="2" id="KW-0547">Nucleotide-binding</keyword>
<dbReference type="RefSeq" id="XP_064708082.1">
    <property type="nucleotide sequence ID" value="XM_064856182.1"/>
</dbReference>
<dbReference type="GO" id="GO:0008270">
    <property type="term" value="F:zinc ion binding"/>
    <property type="evidence" value="ECO:0007669"/>
    <property type="project" value="UniProtKB-KW"/>
</dbReference>
<dbReference type="Gene3D" id="3.40.50.10810">
    <property type="entry name" value="Tandem AAA-ATPase domain"/>
    <property type="match status" value="1"/>
</dbReference>
<dbReference type="CDD" id="cd18793">
    <property type="entry name" value="SF2_C_SNF"/>
    <property type="match status" value="1"/>
</dbReference>
<reference evidence="12 13" key="1">
    <citation type="submission" date="2023-08" db="EMBL/GenBank/DDBJ databases">
        <title>Black Yeasts Isolated from many extreme environments.</title>
        <authorList>
            <person name="Coleine C."/>
            <person name="Stajich J.E."/>
            <person name="Selbmann L."/>
        </authorList>
    </citation>
    <scope>NUCLEOTIDE SEQUENCE [LARGE SCALE GENOMIC DNA]</scope>
    <source>
        <strain evidence="12 13">CCFEE 5792</strain>
    </source>
</reference>
<keyword evidence="5" id="KW-0862">Zinc</keyword>
<feature type="domain" description="Helicase C-terminal" evidence="11">
    <location>
        <begin position="773"/>
        <end position="936"/>
    </location>
</feature>
<dbReference type="GO" id="GO:0008094">
    <property type="term" value="F:ATP-dependent activity, acting on DNA"/>
    <property type="evidence" value="ECO:0007669"/>
    <property type="project" value="TreeGrafter"/>
</dbReference>
<feature type="domain" description="RING-type" evidence="9">
    <location>
        <begin position="693"/>
        <end position="743"/>
    </location>
</feature>
<keyword evidence="6" id="KW-0067">ATP-binding</keyword>
<dbReference type="GO" id="GO:0005634">
    <property type="term" value="C:nucleus"/>
    <property type="evidence" value="ECO:0007669"/>
    <property type="project" value="TreeGrafter"/>
</dbReference>
<evidence type="ECO:0000256" key="2">
    <source>
        <dbReference type="ARBA" id="ARBA00022741"/>
    </source>
</evidence>
<evidence type="ECO:0000256" key="5">
    <source>
        <dbReference type="ARBA" id="ARBA00022833"/>
    </source>
</evidence>
<dbReference type="PANTHER" id="PTHR45626:SF52">
    <property type="entry name" value="SINGLE-STRANDED DNA-DEPENDENT ATPASE (EUROFUNG)"/>
    <property type="match status" value="1"/>
</dbReference>
<evidence type="ECO:0000313" key="13">
    <source>
        <dbReference type="Proteomes" id="UP001358417"/>
    </source>
</evidence>